<proteinExistence type="predicted"/>
<evidence type="ECO:0000259" key="6">
    <source>
        <dbReference type="Pfam" id="PF00899"/>
    </source>
</evidence>
<dbReference type="AlphaFoldDB" id="A0AAX1QIX6"/>
<evidence type="ECO:0000256" key="4">
    <source>
        <dbReference type="ARBA" id="ARBA00022833"/>
    </source>
</evidence>
<dbReference type="GO" id="GO:0008237">
    <property type="term" value="F:metallopeptidase activity"/>
    <property type="evidence" value="ECO:0007669"/>
    <property type="project" value="UniProtKB-KW"/>
</dbReference>
<reference evidence="8 9" key="1">
    <citation type="submission" date="2018-02" db="EMBL/GenBank/DDBJ databases">
        <title>Complete genome sequencing of Faecalibacterium prausnitzii strains isolated from the human gut.</title>
        <authorList>
            <person name="Fitzgerald B.C."/>
            <person name="Shkoporov A.N."/>
            <person name="Ross P.R."/>
            <person name="Hill C."/>
        </authorList>
    </citation>
    <scope>NUCLEOTIDE SEQUENCE [LARGE SCALE GENOMIC DNA]</scope>
    <source>
        <strain evidence="8 9">APC942/18-1</strain>
    </source>
</reference>
<keyword evidence="5" id="KW-0482">Metalloprotease</keyword>
<dbReference type="PANTHER" id="PTHR10953">
    <property type="entry name" value="UBIQUITIN-ACTIVATING ENZYME E1"/>
    <property type="match status" value="1"/>
</dbReference>
<evidence type="ECO:0000256" key="3">
    <source>
        <dbReference type="ARBA" id="ARBA00022801"/>
    </source>
</evidence>
<dbReference type="Pfam" id="PF00899">
    <property type="entry name" value="ThiF"/>
    <property type="match status" value="1"/>
</dbReference>
<dbReference type="GO" id="GO:0046872">
    <property type="term" value="F:metal ion binding"/>
    <property type="evidence" value="ECO:0007669"/>
    <property type="project" value="UniProtKB-KW"/>
</dbReference>
<evidence type="ECO:0000313" key="9">
    <source>
        <dbReference type="Proteomes" id="UP000250997"/>
    </source>
</evidence>
<comment type="caution">
    <text evidence="8">The sequence shown here is derived from an EMBL/GenBank/DDBJ whole genome shotgun (WGS) entry which is preliminary data.</text>
</comment>
<organism evidence="8 9">
    <name type="scientific">Faecalibacterium prausnitzii</name>
    <dbReference type="NCBI Taxonomy" id="853"/>
    <lineage>
        <taxon>Bacteria</taxon>
        <taxon>Bacillati</taxon>
        <taxon>Bacillota</taxon>
        <taxon>Clostridia</taxon>
        <taxon>Eubacteriales</taxon>
        <taxon>Oscillospiraceae</taxon>
        <taxon>Faecalibacterium</taxon>
    </lineage>
</organism>
<dbReference type="InterPro" id="IPR000594">
    <property type="entry name" value="ThiF_NAD_FAD-bd"/>
</dbReference>
<feature type="domain" description="THIF-type NAD/FAD binding fold" evidence="6">
    <location>
        <begin position="197"/>
        <end position="411"/>
    </location>
</feature>
<dbReference type="InterPro" id="IPR028090">
    <property type="entry name" value="JAB_dom_prok"/>
</dbReference>
<dbReference type="SUPFAM" id="SSF69572">
    <property type="entry name" value="Activating enzymes of the ubiquitin-like proteins"/>
    <property type="match status" value="1"/>
</dbReference>
<dbReference type="Pfam" id="PF14464">
    <property type="entry name" value="Prok-JAB"/>
    <property type="match status" value="1"/>
</dbReference>
<evidence type="ECO:0000256" key="5">
    <source>
        <dbReference type="ARBA" id="ARBA00023049"/>
    </source>
</evidence>
<evidence type="ECO:0008006" key="10">
    <source>
        <dbReference type="Google" id="ProtNLM"/>
    </source>
</evidence>
<dbReference type="InterPro" id="IPR045886">
    <property type="entry name" value="ThiF/MoeB/HesA"/>
</dbReference>
<evidence type="ECO:0000256" key="1">
    <source>
        <dbReference type="ARBA" id="ARBA00022670"/>
    </source>
</evidence>
<protein>
    <recommendedName>
        <fullName evidence="10">THIF-type NAD/FAD binding fold domain-containing protein</fullName>
    </recommendedName>
</protein>
<dbReference type="SUPFAM" id="SSF102712">
    <property type="entry name" value="JAB1/MPN domain"/>
    <property type="match status" value="1"/>
</dbReference>
<dbReference type="InterPro" id="IPR035985">
    <property type="entry name" value="Ubiquitin-activating_enz"/>
</dbReference>
<sequence>MHVNVIIEQSVVDKINTAIYRFPDMETGGQLIGSIGKDAITGSYTVYVADLYHEISQVGTGSGFTFLPSYQSNAYFWCSQKYGGKLHIIGNFHSHANFPAFWSKTDDTMMRQLKGEALYIVASPSEGSWLFRFKDDEFDFCDDCRVTIASGGNVDTAIGKELIESPYIRPEGSAVVQYNAIPHYTSSQTKELAKRFDYGVDALHDKRVLLIGAGTIGNLMLESLVLSGVGRITIVDTDTYQIVNLPRSPMVSRSALNQPKAFALAKAAAEKACFPLTITGIKADICKLGFGFFESFDLVISVVDSMAVRQYVDRGCKVYKTAHISAGTGLLQSGFFGNVMFSPPGTHIDYAQMFGSGWRAHEEKKRSCAEYEDTTQPQVLAFSSRIAGLASDLALKWLLGRMADKKSVRKYVLKSAGEAVETDAASFQLVTYREPSEAAEGSSELFSRLGKLPTHFIRFDRREPKSGLYRLFRREFGDESESYQLDLEGLAMVLPVVYCNQPVASVNVCDVDIVDEVLFRLPPRHVYLVFTEDSEYLVELTFADAV</sequence>
<dbReference type="GO" id="GO:0005737">
    <property type="term" value="C:cytoplasm"/>
    <property type="evidence" value="ECO:0007669"/>
    <property type="project" value="TreeGrafter"/>
</dbReference>
<dbReference type="Gene3D" id="3.40.140.10">
    <property type="entry name" value="Cytidine Deaminase, domain 2"/>
    <property type="match status" value="1"/>
</dbReference>
<keyword evidence="4" id="KW-0862">Zinc</keyword>
<gene>
    <name evidence="8" type="ORF">C4N27_06275</name>
</gene>
<dbReference type="Gene3D" id="3.40.50.720">
    <property type="entry name" value="NAD(P)-binding Rossmann-like Domain"/>
    <property type="match status" value="1"/>
</dbReference>
<keyword evidence="1" id="KW-0645">Protease</keyword>
<dbReference type="GO" id="GO:0006508">
    <property type="term" value="P:proteolysis"/>
    <property type="evidence" value="ECO:0007669"/>
    <property type="project" value="UniProtKB-KW"/>
</dbReference>
<evidence type="ECO:0000259" key="7">
    <source>
        <dbReference type="Pfam" id="PF14464"/>
    </source>
</evidence>
<keyword evidence="3" id="KW-0378">Hydrolase</keyword>
<evidence type="ECO:0000313" key="8">
    <source>
        <dbReference type="EMBL" id="RAW50997.1"/>
    </source>
</evidence>
<dbReference type="RefSeq" id="WP_158395018.1">
    <property type="nucleotide sequence ID" value="NZ_CP026548.1"/>
</dbReference>
<evidence type="ECO:0000256" key="2">
    <source>
        <dbReference type="ARBA" id="ARBA00022723"/>
    </source>
</evidence>
<dbReference type="EMBL" id="PRLA01000003">
    <property type="protein sequence ID" value="RAW50997.1"/>
    <property type="molecule type" value="Genomic_DNA"/>
</dbReference>
<dbReference type="Proteomes" id="UP000250997">
    <property type="component" value="Unassembled WGS sequence"/>
</dbReference>
<dbReference type="GO" id="GO:0019948">
    <property type="term" value="F:SUMO activating enzyme activity"/>
    <property type="evidence" value="ECO:0007669"/>
    <property type="project" value="TreeGrafter"/>
</dbReference>
<accession>A0AAX1QIX6</accession>
<name>A0AAX1QIX6_9FIRM</name>
<dbReference type="PANTHER" id="PTHR10953:SF5">
    <property type="entry name" value="SUMO-ACTIVATING ENZYME SUBUNIT 2"/>
    <property type="match status" value="1"/>
</dbReference>
<dbReference type="GO" id="GO:0016925">
    <property type="term" value="P:protein sumoylation"/>
    <property type="evidence" value="ECO:0007669"/>
    <property type="project" value="TreeGrafter"/>
</dbReference>
<keyword evidence="2" id="KW-0479">Metal-binding</keyword>
<feature type="domain" description="JAB" evidence="7">
    <location>
        <begin position="23"/>
        <end position="129"/>
    </location>
</feature>